<evidence type="ECO:0000256" key="6">
    <source>
        <dbReference type="ARBA" id="ARBA00034617"/>
    </source>
</evidence>
<comment type="catalytic activity">
    <reaction evidence="7">
        <text>ATP + H2O = ADP + phosphate + H(+)</text>
        <dbReference type="Rhea" id="RHEA:13065"/>
        <dbReference type="ChEBI" id="CHEBI:15377"/>
        <dbReference type="ChEBI" id="CHEBI:15378"/>
        <dbReference type="ChEBI" id="CHEBI:30616"/>
        <dbReference type="ChEBI" id="CHEBI:43474"/>
        <dbReference type="ChEBI" id="CHEBI:456216"/>
    </reaction>
</comment>
<dbReference type="OrthoDB" id="10261556at2759"/>
<dbReference type="SUPFAM" id="SSF52540">
    <property type="entry name" value="P-loop containing nucleoside triphosphate hydrolases"/>
    <property type="match status" value="1"/>
</dbReference>
<dbReference type="GO" id="GO:0009378">
    <property type="term" value="F:four-way junction helicase activity"/>
    <property type="evidence" value="ECO:0007669"/>
    <property type="project" value="TreeGrafter"/>
</dbReference>
<dbReference type="InterPro" id="IPR032284">
    <property type="entry name" value="RecQ_Zn-bd"/>
</dbReference>
<dbReference type="GO" id="GO:0003676">
    <property type="term" value="F:nucleic acid binding"/>
    <property type="evidence" value="ECO:0007669"/>
    <property type="project" value="InterPro"/>
</dbReference>
<dbReference type="FunFam" id="3.40.50.300:FF:001834">
    <property type="entry name" value="ATP-dependent DNA helicase"/>
    <property type="match status" value="1"/>
</dbReference>
<evidence type="ECO:0000313" key="11">
    <source>
        <dbReference type="Proteomes" id="UP000824998"/>
    </source>
</evidence>
<keyword evidence="2 7" id="KW-0547">Nucleotide-binding</keyword>
<keyword evidence="7" id="KW-0539">Nucleus</keyword>
<protein>
    <recommendedName>
        <fullName evidence="7">ATP-dependent DNA helicase</fullName>
        <ecNumber evidence="7">5.6.2.4</ecNumber>
    </recommendedName>
</protein>
<dbReference type="InterPro" id="IPR011545">
    <property type="entry name" value="DEAD/DEAH_box_helicase_dom"/>
</dbReference>
<dbReference type="GO" id="GO:0005694">
    <property type="term" value="C:chromosome"/>
    <property type="evidence" value="ECO:0007669"/>
    <property type="project" value="TreeGrafter"/>
</dbReference>
<evidence type="ECO:0000259" key="8">
    <source>
        <dbReference type="PROSITE" id="PS51192"/>
    </source>
</evidence>
<comment type="similarity">
    <text evidence="1 7">Belongs to the helicase family. RecQ subfamily.</text>
</comment>
<dbReference type="EMBL" id="MU251357">
    <property type="protein sequence ID" value="KAG9239567.1"/>
    <property type="molecule type" value="Genomic_DNA"/>
</dbReference>
<dbReference type="GO" id="GO:0005634">
    <property type="term" value="C:nucleus"/>
    <property type="evidence" value="ECO:0007669"/>
    <property type="project" value="UniProtKB-SubCell"/>
</dbReference>
<dbReference type="Gene3D" id="3.40.50.300">
    <property type="entry name" value="P-loop containing nucleotide triphosphate hydrolases"/>
    <property type="match status" value="2"/>
</dbReference>
<evidence type="ECO:0000256" key="3">
    <source>
        <dbReference type="ARBA" id="ARBA00022801"/>
    </source>
</evidence>
<feature type="domain" description="Helicase C-terminal" evidence="9">
    <location>
        <begin position="261"/>
        <end position="406"/>
    </location>
</feature>
<name>A0A9P7YUD1_9HELO</name>
<dbReference type="GO" id="GO:0005737">
    <property type="term" value="C:cytoplasm"/>
    <property type="evidence" value="ECO:0007669"/>
    <property type="project" value="TreeGrafter"/>
</dbReference>
<dbReference type="Pfam" id="PF00271">
    <property type="entry name" value="Helicase_C"/>
    <property type="match status" value="1"/>
</dbReference>
<dbReference type="InterPro" id="IPR014001">
    <property type="entry name" value="Helicase_ATP-bd"/>
</dbReference>
<evidence type="ECO:0000256" key="4">
    <source>
        <dbReference type="ARBA" id="ARBA00022806"/>
    </source>
</evidence>
<dbReference type="GO" id="GO:0000724">
    <property type="term" value="P:double-strand break repair via homologous recombination"/>
    <property type="evidence" value="ECO:0007669"/>
    <property type="project" value="TreeGrafter"/>
</dbReference>
<dbReference type="InterPro" id="IPR004589">
    <property type="entry name" value="DNA_helicase_ATP-dep_RecQ"/>
</dbReference>
<keyword evidence="11" id="KW-1185">Reference proteome</keyword>
<dbReference type="PANTHER" id="PTHR13710:SF152">
    <property type="entry name" value="ATP-DEPENDENT DNA HELICASE Q5"/>
    <property type="match status" value="1"/>
</dbReference>
<comment type="subcellular location">
    <subcellularLocation>
        <location evidence="7">Nucleus</location>
    </subcellularLocation>
</comment>
<dbReference type="Proteomes" id="UP000824998">
    <property type="component" value="Unassembled WGS sequence"/>
</dbReference>
<evidence type="ECO:0000256" key="1">
    <source>
        <dbReference type="ARBA" id="ARBA00005446"/>
    </source>
</evidence>
<keyword evidence="5 7" id="KW-0067">ATP-binding</keyword>
<proteinExistence type="inferred from homology"/>
<dbReference type="PROSITE" id="PS51194">
    <property type="entry name" value="HELICASE_CTER"/>
    <property type="match status" value="1"/>
</dbReference>
<reference evidence="10" key="1">
    <citation type="journal article" date="2021" name="IMA Fungus">
        <title>Genomic characterization of three marine fungi, including Emericellopsis atlantica sp. nov. with signatures of a generalist lifestyle and marine biomass degradation.</title>
        <authorList>
            <person name="Hagestad O.C."/>
            <person name="Hou L."/>
            <person name="Andersen J.H."/>
            <person name="Hansen E.H."/>
            <person name="Altermark B."/>
            <person name="Li C."/>
            <person name="Kuhnert E."/>
            <person name="Cox R.J."/>
            <person name="Crous P.W."/>
            <person name="Spatafora J.W."/>
            <person name="Lail K."/>
            <person name="Amirebrahimi M."/>
            <person name="Lipzen A."/>
            <person name="Pangilinan J."/>
            <person name="Andreopoulos W."/>
            <person name="Hayes R.D."/>
            <person name="Ng V."/>
            <person name="Grigoriev I.V."/>
            <person name="Jackson S.A."/>
            <person name="Sutton T.D.S."/>
            <person name="Dobson A.D.W."/>
            <person name="Rama T."/>
        </authorList>
    </citation>
    <scope>NUCLEOTIDE SEQUENCE</scope>
    <source>
        <strain evidence="10">TRa018bII</strain>
    </source>
</reference>
<dbReference type="Pfam" id="PF00270">
    <property type="entry name" value="DEAD"/>
    <property type="match status" value="1"/>
</dbReference>
<evidence type="ECO:0000256" key="7">
    <source>
        <dbReference type="RuleBase" id="RU364117"/>
    </source>
</evidence>
<gene>
    <name evidence="10" type="ORF">BJ875DRAFT_491411</name>
</gene>
<accession>A0A9P7YUD1</accession>
<evidence type="ECO:0000256" key="5">
    <source>
        <dbReference type="ARBA" id="ARBA00022840"/>
    </source>
</evidence>
<feature type="domain" description="Helicase ATP-binding" evidence="8">
    <location>
        <begin position="34"/>
        <end position="208"/>
    </location>
</feature>
<dbReference type="SMART" id="SM00487">
    <property type="entry name" value="DEXDc"/>
    <property type="match status" value="1"/>
</dbReference>
<dbReference type="AlphaFoldDB" id="A0A9P7YUD1"/>
<dbReference type="Pfam" id="PF16124">
    <property type="entry name" value="RecQ_Zn_bind"/>
    <property type="match status" value="1"/>
</dbReference>
<dbReference type="EC" id="5.6.2.4" evidence="7"/>
<dbReference type="GO" id="GO:0016787">
    <property type="term" value="F:hydrolase activity"/>
    <property type="evidence" value="ECO:0007669"/>
    <property type="project" value="UniProtKB-KW"/>
</dbReference>
<keyword evidence="3 7" id="KW-0378">Hydrolase</keyword>
<dbReference type="SMART" id="SM00490">
    <property type="entry name" value="HELICc"/>
    <property type="match status" value="1"/>
</dbReference>
<evidence type="ECO:0000256" key="2">
    <source>
        <dbReference type="ARBA" id="ARBA00022741"/>
    </source>
</evidence>
<organism evidence="10 11">
    <name type="scientific">Amylocarpus encephaloides</name>
    <dbReference type="NCBI Taxonomy" id="45428"/>
    <lineage>
        <taxon>Eukaryota</taxon>
        <taxon>Fungi</taxon>
        <taxon>Dikarya</taxon>
        <taxon>Ascomycota</taxon>
        <taxon>Pezizomycotina</taxon>
        <taxon>Leotiomycetes</taxon>
        <taxon>Helotiales</taxon>
        <taxon>Helotiales incertae sedis</taxon>
        <taxon>Amylocarpus</taxon>
    </lineage>
</organism>
<dbReference type="InterPro" id="IPR001650">
    <property type="entry name" value="Helicase_C-like"/>
</dbReference>
<dbReference type="PANTHER" id="PTHR13710">
    <property type="entry name" value="DNA HELICASE RECQ FAMILY MEMBER"/>
    <property type="match status" value="1"/>
</dbReference>
<evidence type="ECO:0000313" key="10">
    <source>
        <dbReference type="EMBL" id="KAG9239567.1"/>
    </source>
</evidence>
<dbReference type="InterPro" id="IPR027417">
    <property type="entry name" value="P-loop_NTPase"/>
</dbReference>
<sequence>MPGLSRSNSCVDIDFTLRRKFKKTSFRPPQREVIVAALDGHDVFVQAATSFGKSLCFQLPAVIDHGITIVISPLLSLMTDQVNALKAADVDAASINRNTSSQERQRLLRDLATGHPLTRLLYVTPEQCATDSFRNHLRIVYEQKELARIAVDEAHCISEWGHDFRPSFKQLKWFRENLPDVPIICLTATATPQVRRDVIATLGLLDTKLKVFAMTTSRKNLHYEVRFKSDEEDHYLDFLQWLKGVHKRRADNLARRAELEAKKERLDNVSGIIYTLYRSDCEALASRLRSDGIGAKPYHAGLHNEEKTETLKRWVNDDEGYDVVVATTAFGMGIDKENVRFVAHWQIPKSFEGFYQESGRAGRDGNASICIMYYSREDRDRAYNRVSKEKDNSNQEARLKSLQSLINYCEATDTCRHEMICGYFGEKEAPECDYACDWHRDPKTLKRAKDRGLQSQDFVATQREMGRFDIGFEGCE</sequence>
<dbReference type="GO" id="GO:0043138">
    <property type="term" value="F:3'-5' DNA helicase activity"/>
    <property type="evidence" value="ECO:0007669"/>
    <property type="project" value="UniProtKB-EC"/>
</dbReference>
<evidence type="ECO:0000259" key="9">
    <source>
        <dbReference type="PROSITE" id="PS51194"/>
    </source>
</evidence>
<dbReference type="CDD" id="cd17920">
    <property type="entry name" value="DEXHc_RecQ"/>
    <property type="match status" value="1"/>
</dbReference>
<dbReference type="GO" id="GO:0005524">
    <property type="term" value="F:ATP binding"/>
    <property type="evidence" value="ECO:0007669"/>
    <property type="project" value="UniProtKB-KW"/>
</dbReference>
<comment type="catalytic activity">
    <reaction evidence="6 7">
        <text>Couples ATP hydrolysis with the unwinding of duplex DNA by translocating in the 3'-5' direction.</text>
        <dbReference type="EC" id="5.6.2.4"/>
    </reaction>
</comment>
<keyword evidence="4 7" id="KW-0347">Helicase</keyword>
<dbReference type="NCBIfam" id="TIGR00614">
    <property type="entry name" value="recQ_fam"/>
    <property type="match status" value="1"/>
</dbReference>
<comment type="caution">
    <text evidence="10">The sequence shown here is derived from an EMBL/GenBank/DDBJ whole genome shotgun (WGS) entry which is preliminary data.</text>
</comment>
<dbReference type="PROSITE" id="PS51192">
    <property type="entry name" value="HELICASE_ATP_BIND_1"/>
    <property type="match status" value="1"/>
</dbReference>